<accession>A0A2C9DA22</accession>
<dbReference type="RefSeq" id="WP_099557468.1">
    <property type="nucleotide sequence ID" value="NZ_LT960614.1"/>
</dbReference>
<evidence type="ECO:0000313" key="1">
    <source>
        <dbReference type="EMBL" id="SON57174.1"/>
    </source>
</evidence>
<proteinExistence type="predicted"/>
<evidence type="ECO:0000313" key="2">
    <source>
        <dbReference type="Proteomes" id="UP000223606"/>
    </source>
</evidence>
<dbReference type="AlphaFoldDB" id="A0A2C9DA22"/>
<gene>
    <name evidence="1" type="ORF">HDIA_3633</name>
</gene>
<protein>
    <submittedName>
        <fullName evidence="1">Uncharacterized protein</fullName>
    </submittedName>
</protein>
<reference evidence="2" key="1">
    <citation type="submission" date="2017-09" db="EMBL/GenBank/DDBJ databases">
        <title>Genome sequence of Nannocystis excedens DSM 71.</title>
        <authorList>
            <person name="Blom J."/>
        </authorList>
    </citation>
    <scope>NUCLEOTIDE SEQUENCE [LARGE SCALE GENOMIC DNA]</scope>
    <source>
        <strain evidence="2">type strain: E19</strain>
    </source>
</reference>
<keyword evidence="2" id="KW-1185">Reference proteome</keyword>
<name>A0A2C9DA22_9HYPH</name>
<organism evidence="1 2">
    <name type="scientific">Hartmannibacter diazotrophicus</name>
    <dbReference type="NCBI Taxonomy" id="1482074"/>
    <lineage>
        <taxon>Bacteria</taxon>
        <taxon>Pseudomonadati</taxon>
        <taxon>Pseudomonadota</taxon>
        <taxon>Alphaproteobacteria</taxon>
        <taxon>Hyphomicrobiales</taxon>
        <taxon>Pleomorphomonadaceae</taxon>
        <taxon>Hartmannibacter</taxon>
    </lineage>
</organism>
<dbReference type="EMBL" id="LT960614">
    <property type="protein sequence ID" value="SON57174.1"/>
    <property type="molecule type" value="Genomic_DNA"/>
</dbReference>
<dbReference type="KEGG" id="hdi:HDIA_3633"/>
<sequence length="77" mass="8865">MDQFLKALNTRHDLLDAELQAERSRPAPDGERVMALKTMQRQVRSQIEYIERQGSQSAPLMVVRLKRSGSIQPKPYV</sequence>
<dbReference type="OrthoDB" id="7679288at2"/>
<dbReference type="Proteomes" id="UP000223606">
    <property type="component" value="Chromosome 1"/>
</dbReference>